<dbReference type="PANTHER" id="PTHR24056">
    <property type="entry name" value="CELL DIVISION PROTEIN KINASE"/>
    <property type="match status" value="1"/>
</dbReference>
<dbReference type="PROSITE" id="PS50011">
    <property type="entry name" value="PROTEIN_KINASE_DOM"/>
    <property type="match status" value="1"/>
</dbReference>
<dbReference type="FunFam" id="1.10.510.10:FF:000611">
    <property type="entry name" value="CMGC family protein kinase"/>
    <property type="match status" value="1"/>
</dbReference>
<keyword evidence="4" id="KW-0808">Transferase</keyword>
<comment type="catalytic activity">
    <reaction evidence="8">
        <text>L-threonyl-[protein] + ATP = O-phospho-L-threonyl-[protein] + ADP + H(+)</text>
        <dbReference type="Rhea" id="RHEA:46608"/>
        <dbReference type="Rhea" id="RHEA-COMP:11060"/>
        <dbReference type="Rhea" id="RHEA-COMP:11605"/>
        <dbReference type="ChEBI" id="CHEBI:15378"/>
        <dbReference type="ChEBI" id="CHEBI:30013"/>
        <dbReference type="ChEBI" id="CHEBI:30616"/>
        <dbReference type="ChEBI" id="CHEBI:61977"/>
        <dbReference type="ChEBI" id="CHEBI:456216"/>
        <dbReference type="EC" id="2.7.11.22"/>
    </reaction>
</comment>
<comment type="similarity">
    <text evidence="1">Belongs to the protein kinase superfamily. CMGC Ser/Thr protein kinase family. CDC2/CDKX subfamily.</text>
</comment>
<dbReference type="InterPro" id="IPR000719">
    <property type="entry name" value="Prot_kinase_dom"/>
</dbReference>
<dbReference type="CDD" id="cd07829">
    <property type="entry name" value="STKc_CDK_like"/>
    <property type="match status" value="1"/>
</dbReference>
<dbReference type="GO" id="GO:0000307">
    <property type="term" value="C:cyclin-dependent protein kinase holoenzyme complex"/>
    <property type="evidence" value="ECO:0007669"/>
    <property type="project" value="TreeGrafter"/>
</dbReference>
<evidence type="ECO:0000256" key="2">
    <source>
        <dbReference type="ARBA" id="ARBA00012425"/>
    </source>
</evidence>
<dbReference type="GO" id="GO:0010389">
    <property type="term" value="P:regulation of G2/M transition of mitotic cell cycle"/>
    <property type="evidence" value="ECO:0007669"/>
    <property type="project" value="TreeGrafter"/>
</dbReference>
<evidence type="ECO:0000256" key="11">
    <source>
        <dbReference type="RuleBase" id="RU000304"/>
    </source>
</evidence>
<evidence type="ECO:0000256" key="4">
    <source>
        <dbReference type="ARBA" id="ARBA00022679"/>
    </source>
</evidence>
<dbReference type="GO" id="GO:0004693">
    <property type="term" value="F:cyclin-dependent protein serine/threonine kinase activity"/>
    <property type="evidence" value="ECO:0007669"/>
    <property type="project" value="UniProtKB-EC"/>
</dbReference>
<dbReference type="OrthoDB" id="1732493at2759"/>
<evidence type="ECO:0000259" key="12">
    <source>
        <dbReference type="PROSITE" id="PS50011"/>
    </source>
</evidence>
<accession>A0A7R9BWT7</accession>
<organism evidence="13">
    <name type="scientific">Notodromas monacha</name>
    <dbReference type="NCBI Taxonomy" id="399045"/>
    <lineage>
        <taxon>Eukaryota</taxon>
        <taxon>Metazoa</taxon>
        <taxon>Ecdysozoa</taxon>
        <taxon>Arthropoda</taxon>
        <taxon>Crustacea</taxon>
        <taxon>Oligostraca</taxon>
        <taxon>Ostracoda</taxon>
        <taxon>Podocopa</taxon>
        <taxon>Podocopida</taxon>
        <taxon>Cypridocopina</taxon>
        <taxon>Cypridoidea</taxon>
        <taxon>Cyprididae</taxon>
        <taxon>Notodromas</taxon>
    </lineage>
</organism>
<keyword evidence="14" id="KW-1185">Reference proteome</keyword>
<evidence type="ECO:0000256" key="6">
    <source>
        <dbReference type="ARBA" id="ARBA00022777"/>
    </source>
</evidence>
<evidence type="ECO:0000256" key="5">
    <source>
        <dbReference type="ARBA" id="ARBA00022741"/>
    </source>
</evidence>
<dbReference type="InterPro" id="IPR008271">
    <property type="entry name" value="Ser/Thr_kinase_AS"/>
</dbReference>
<sequence length="322" mass="37077">LFILLQKITFRLSRSHKRKMLRYVKVNKIGEGTYGVVYKGQDKNDRNRFVALKKIRIESDGEGIPSTALREIAVLVELDHPNIVRLFEIVPCEFDFYLVFEYMDMDLRAFLLNHPAGIEPQMVKNLMRQLCEGLTYCHVRRIVHRDLKPQNILVSSDGKLKIADFGLARMMGLPNKAYTHEVVTLWYRAPEILLNFKYYTTAVDMWATGCIFAELSNNKPLLRGDAEIDQQFRMFKAFGTPSVESWPSLKTSQVSLSKFPVWDPPSDMQHLVPKLDEKGKGLFKAMMVYDPQKRISASDSLKHLYFHDSEMSADDGKTESAT</sequence>
<feature type="non-terminal residue" evidence="13">
    <location>
        <position position="1"/>
    </location>
</feature>
<evidence type="ECO:0000256" key="7">
    <source>
        <dbReference type="ARBA" id="ARBA00022840"/>
    </source>
</evidence>
<keyword evidence="5 10" id="KW-0547">Nucleotide-binding</keyword>
<evidence type="ECO:0000256" key="3">
    <source>
        <dbReference type="ARBA" id="ARBA00022527"/>
    </source>
</evidence>
<dbReference type="PROSITE" id="PS00107">
    <property type="entry name" value="PROTEIN_KINASE_ATP"/>
    <property type="match status" value="1"/>
</dbReference>
<dbReference type="InterPro" id="IPR011009">
    <property type="entry name" value="Kinase-like_dom_sf"/>
</dbReference>
<evidence type="ECO:0000313" key="14">
    <source>
        <dbReference type="Proteomes" id="UP000678499"/>
    </source>
</evidence>
<gene>
    <name evidence="13" type="ORF">NMOB1V02_LOCUS9339</name>
</gene>
<evidence type="ECO:0000256" key="10">
    <source>
        <dbReference type="PROSITE-ProRule" id="PRU10141"/>
    </source>
</evidence>
<dbReference type="AlphaFoldDB" id="A0A7R9BWT7"/>
<keyword evidence="7 10" id="KW-0067">ATP-binding</keyword>
<keyword evidence="6" id="KW-0418">Kinase</keyword>
<dbReference type="FunFam" id="3.30.200.20:FF:000375">
    <property type="entry name" value="Cell division related protein kinase 2"/>
    <property type="match status" value="1"/>
</dbReference>
<dbReference type="Pfam" id="PF00069">
    <property type="entry name" value="Pkinase"/>
    <property type="match status" value="1"/>
</dbReference>
<keyword evidence="3 11" id="KW-0723">Serine/threonine-protein kinase</keyword>
<dbReference type="Gene3D" id="3.30.200.20">
    <property type="entry name" value="Phosphorylase Kinase, domain 1"/>
    <property type="match status" value="1"/>
</dbReference>
<dbReference type="EMBL" id="OA885139">
    <property type="protein sequence ID" value="CAD7281702.1"/>
    <property type="molecule type" value="Genomic_DNA"/>
</dbReference>
<dbReference type="GO" id="GO:0005634">
    <property type="term" value="C:nucleus"/>
    <property type="evidence" value="ECO:0007669"/>
    <property type="project" value="TreeGrafter"/>
</dbReference>
<dbReference type="GO" id="GO:0030332">
    <property type="term" value="F:cyclin binding"/>
    <property type="evidence" value="ECO:0007669"/>
    <property type="project" value="TreeGrafter"/>
</dbReference>
<dbReference type="GO" id="GO:0010468">
    <property type="term" value="P:regulation of gene expression"/>
    <property type="evidence" value="ECO:0007669"/>
    <property type="project" value="TreeGrafter"/>
</dbReference>
<comment type="catalytic activity">
    <reaction evidence="9">
        <text>L-seryl-[protein] + ATP = O-phospho-L-seryl-[protein] + ADP + H(+)</text>
        <dbReference type="Rhea" id="RHEA:17989"/>
        <dbReference type="Rhea" id="RHEA-COMP:9863"/>
        <dbReference type="Rhea" id="RHEA-COMP:11604"/>
        <dbReference type="ChEBI" id="CHEBI:15378"/>
        <dbReference type="ChEBI" id="CHEBI:29999"/>
        <dbReference type="ChEBI" id="CHEBI:30616"/>
        <dbReference type="ChEBI" id="CHEBI:83421"/>
        <dbReference type="ChEBI" id="CHEBI:456216"/>
        <dbReference type="EC" id="2.7.11.22"/>
    </reaction>
</comment>
<feature type="binding site" evidence="10">
    <location>
        <position position="53"/>
    </location>
    <ligand>
        <name>ATP</name>
        <dbReference type="ChEBI" id="CHEBI:30616"/>
    </ligand>
</feature>
<protein>
    <recommendedName>
        <fullName evidence="2">cyclin-dependent kinase</fullName>
        <ecNumber evidence="2">2.7.11.22</ecNumber>
    </recommendedName>
</protein>
<name>A0A7R9BWT7_9CRUS</name>
<dbReference type="SUPFAM" id="SSF56112">
    <property type="entry name" value="Protein kinase-like (PK-like)"/>
    <property type="match status" value="1"/>
</dbReference>
<dbReference type="PROSITE" id="PS00108">
    <property type="entry name" value="PROTEIN_KINASE_ST"/>
    <property type="match status" value="1"/>
</dbReference>
<evidence type="ECO:0000313" key="13">
    <source>
        <dbReference type="EMBL" id="CAD7281702.1"/>
    </source>
</evidence>
<dbReference type="InterPro" id="IPR017441">
    <property type="entry name" value="Protein_kinase_ATP_BS"/>
</dbReference>
<evidence type="ECO:0000256" key="8">
    <source>
        <dbReference type="ARBA" id="ARBA00047811"/>
    </source>
</evidence>
<dbReference type="Proteomes" id="UP000678499">
    <property type="component" value="Unassembled WGS sequence"/>
</dbReference>
<dbReference type="GO" id="GO:0005737">
    <property type="term" value="C:cytoplasm"/>
    <property type="evidence" value="ECO:0007669"/>
    <property type="project" value="TreeGrafter"/>
</dbReference>
<dbReference type="SMART" id="SM00220">
    <property type="entry name" value="S_TKc"/>
    <property type="match status" value="1"/>
</dbReference>
<feature type="domain" description="Protein kinase" evidence="12">
    <location>
        <begin position="23"/>
        <end position="306"/>
    </location>
</feature>
<dbReference type="GO" id="GO:0000082">
    <property type="term" value="P:G1/S transition of mitotic cell cycle"/>
    <property type="evidence" value="ECO:0007669"/>
    <property type="project" value="TreeGrafter"/>
</dbReference>
<dbReference type="PANTHER" id="PTHR24056:SF254">
    <property type="entry name" value="CYCLIN-DEPENDENT KINASE 2"/>
    <property type="match status" value="1"/>
</dbReference>
<dbReference type="EC" id="2.7.11.22" evidence="2"/>
<proteinExistence type="inferred from homology"/>
<reference evidence="13" key="1">
    <citation type="submission" date="2020-11" db="EMBL/GenBank/DDBJ databases">
        <authorList>
            <person name="Tran Van P."/>
        </authorList>
    </citation>
    <scope>NUCLEOTIDE SEQUENCE</scope>
</reference>
<dbReference type="EMBL" id="CAJPEX010003102">
    <property type="protein sequence ID" value="CAG0921854.1"/>
    <property type="molecule type" value="Genomic_DNA"/>
</dbReference>
<dbReference type="Gene3D" id="1.10.510.10">
    <property type="entry name" value="Transferase(Phosphotransferase) domain 1"/>
    <property type="match status" value="1"/>
</dbReference>
<dbReference type="GO" id="GO:0005524">
    <property type="term" value="F:ATP binding"/>
    <property type="evidence" value="ECO:0007669"/>
    <property type="project" value="UniProtKB-UniRule"/>
</dbReference>
<evidence type="ECO:0000256" key="9">
    <source>
        <dbReference type="ARBA" id="ARBA00048367"/>
    </source>
</evidence>
<evidence type="ECO:0000256" key="1">
    <source>
        <dbReference type="ARBA" id="ARBA00006485"/>
    </source>
</evidence>
<dbReference type="InterPro" id="IPR050108">
    <property type="entry name" value="CDK"/>
</dbReference>
<dbReference type="GO" id="GO:0007165">
    <property type="term" value="P:signal transduction"/>
    <property type="evidence" value="ECO:0007669"/>
    <property type="project" value="TreeGrafter"/>
</dbReference>